<dbReference type="Gene3D" id="3.40.50.300">
    <property type="entry name" value="P-loop containing nucleotide triphosphate hydrolases"/>
    <property type="match status" value="1"/>
</dbReference>
<dbReference type="InterPro" id="IPR038005">
    <property type="entry name" value="RX-like_CC"/>
</dbReference>
<dbReference type="InterPro" id="IPR032675">
    <property type="entry name" value="LRR_dom_sf"/>
</dbReference>
<dbReference type="SMART" id="SM00369">
    <property type="entry name" value="LRR_TYP"/>
    <property type="match status" value="3"/>
</dbReference>
<keyword evidence="9" id="KW-1185">Reference proteome</keyword>
<gene>
    <name evidence="10" type="primary">LOC104596391</name>
</gene>
<dbReference type="SUPFAM" id="SSF52540">
    <property type="entry name" value="P-loop containing nucleoside triphosphate hydrolases"/>
    <property type="match status" value="1"/>
</dbReference>
<dbReference type="OMA" id="SHRRIAF"/>
<keyword evidence="3" id="KW-0547">Nucleotide-binding</keyword>
<proteinExistence type="predicted"/>
<feature type="domain" description="Disease resistance protein winged helix" evidence="7">
    <location>
        <begin position="447"/>
        <end position="517"/>
    </location>
</feature>
<reference evidence="10" key="1">
    <citation type="submission" date="2025-08" db="UniProtKB">
        <authorList>
            <consortium name="RefSeq"/>
        </authorList>
    </citation>
    <scope>IDENTIFICATION</scope>
</reference>
<dbReference type="PANTHER" id="PTHR23155:SF1205">
    <property type="entry name" value="DISEASE RESISTANCE PROTEIN RPM1"/>
    <property type="match status" value="1"/>
</dbReference>
<evidence type="ECO:0000256" key="2">
    <source>
        <dbReference type="ARBA" id="ARBA00022737"/>
    </source>
</evidence>
<evidence type="ECO:0000256" key="1">
    <source>
        <dbReference type="ARBA" id="ARBA00022614"/>
    </source>
</evidence>
<dbReference type="PANTHER" id="PTHR23155">
    <property type="entry name" value="DISEASE RESISTANCE PROTEIN RP"/>
    <property type="match status" value="1"/>
</dbReference>
<evidence type="ECO:0000259" key="8">
    <source>
        <dbReference type="Pfam" id="PF23598"/>
    </source>
</evidence>
<feature type="domain" description="Disease resistance R13L4/SHOC-2-like LRR" evidence="8">
    <location>
        <begin position="571"/>
        <end position="901"/>
    </location>
</feature>
<dbReference type="Pfam" id="PF23559">
    <property type="entry name" value="WHD_DRP"/>
    <property type="match status" value="1"/>
</dbReference>
<dbReference type="GeneID" id="104596391"/>
<evidence type="ECO:0000259" key="5">
    <source>
        <dbReference type="Pfam" id="PF00931"/>
    </source>
</evidence>
<dbReference type="InterPro" id="IPR041118">
    <property type="entry name" value="Rx_N"/>
</dbReference>
<dbReference type="GO" id="GO:0051707">
    <property type="term" value="P:response to other organism"/>
    <property type="evidence" value="ECO:0007669"/>
    <property type="project" value="UniProtKB-ARBA"/>
</dbReference>
<dbReference type="Gene3D" id="1.10.8.430">
    <property type="entry name" value="Helical domain of apoptotic protease-activating factors"/>
    <property type="match status" value="1"/>
</dbReference>
<dbReference type="InterPro" id="IPR002182">
    <property type="entry name" value="NB-ARC"/>
</dbReference>
<organism evidence="9 10">
    <name type="scientific">Nelumbo nucifera</name>
    <name type="common">Sacred lotus</name>
    <dbReference type="NCBI Taxonomy" id="4432"/>
    <lineage>
        <taxon>Eukaryota</taxon>
        <taxon>Viridiplantae</taxon>
        <taxon>Streptophyta</taxon>
        <taxon>Embryophyta</taxon>
        <taxon>Tracheophyta</taxon>
        <taxon>Spermatophyta</taxon>
        <taxon>Magnoliopsida</taxon>
        <taxon>Proteales</taxon>
        <taxon>Nelumbonaceae</taxon>
        <taxon>Nelumbo</taxon>
    </lineage>
</organism>
<dbReference type="InterPro" id="IPR042197">
    <property type="entry name" value="Apaf_helical"/>
</dbReference>
<dbReference type="Gene3D" id="3.80.10.10">
    <property type="entry name" value="Ribonuclease Inhibitor"/>
    <property type="match status" value="2"/>
</dbReference>
<evidence type="ECO:0000313" key="10">
    <source>
        <dbReference type="RefSeq" id="XP_010255824.1"/>
    </source>
</evidence>
<dbReference type="SUPFAM" id="SSF52058">
    <property type="entry name" value="L domain-like"/>
    <property type="match status" value="1"/>
</dbReference>
<dbReference type="OrthoDB" id="598235at2759"/>
<dbReference type="FunFam" id="3.40.50.300:FF:001091">
    <property type="entry name" value="Probable disease resistance protein At1g61300"/>
    <property type="match status" value="1"/>
</dbReference>
<dbReference type="InterPro" id="IPR058922">
    <property type="entry name" value="WHD_DRP"/>
</dbReference>
<dbReference type="KEGG" id="nnu:104596391"/>
<dbReference type="InterPro" id="IPR044974">
    <property type="entry name" value="Disease_R_plants"/>
</dbReference>
<dbReference type="Gene3D" id="1.20.5.4130">
    <property type="match status" value="1"/>
</dbReference>
<keyword evidence="2" id="KW-0677">Repeat</keyword>
<evidence type="ECO:0000259" key="6">
    <source>
        <dbReference type="Pfam" id="PF18052"/>
    </source>
</evidence>
<accession>A0A1U7ZNX3</accession>
<dbReference type="Pfam" id="PF18052">
    <property type="entry name" value="Rx_N"/>
    <property type="match status" value="1"/>
</dbReference>
<feature type="domain" description="Disease resistance N-terminal" evidence="6">
    <location>
        <begin position="7"/>
        <end position="91"/>
    </location>
</feature>
<dbReference type="PRINTS" id="PR00364">
    <property type="entry name" value="DISEASERSIST"/>
</dbReference>
<evidence type="ECO:0000313" key="9">
    <source>
        <dbReference type="Proteomes" id="UP000189703"/>
    </source>
</evidence>
<dbReference type="FunFam" id="1.10.10.10:FF:000322">
    <property type="entry name" value="Probable disease resistance protein At1g63360"/>
    <property type="match status" value="1"/>
</dbReference>
<protein>
    <submittedName>
        <fullName evidence="10">Disease resistance protein RPM1-like</fullName>
    </submittedName>
</protein>
<dbReference type="InterPro" id="IPR027417">
    <property type="entry name" value="P-loop_NTPase"/>
</dbReference>
<dbReference type="Pfam" id="PF23598">
    <property type="entry name" value="LRR_14"/>
    <property type="match status" value="1"/>
</dbReference>
<dbReference type="eggNOG" id="KOG4658">
    <property type="taxonomic scope" value="Eukaryota"/>
</dbReference>
<evidence type="ECO:0000256" key="3">
    <source>
        <dbReference type="ARBA" id="ARBA00022741"/>
    </source>
</evidence>
<dbReference type="Proteomes" id="UP000189703">
    <property type="component" value="Unplaced"/>
</dbReference>
<dbReference type="STRING" id="4432.A0A1U7ZNX3"/>
<dbReference type="InterPro" id="IPR036388">
    <property type="entry name" value="WH-like_DNA-bd_sf"/>
</dbReference>
<dbReference type="RefSeq" id="XP_010255824.1">
    <property type="nucleotide sequence ID" value="XM_010257522.2"/>
</dbReference>
<evidence type="ECO:0000259" key="7">
    <source>
        <dbReference type="Pfam" id="PF23559"/>
    </source>
</evidence>
<keyword evidence="1" id="KW-0433">Leucine-rich repeat</keyword>
<dbReference type="GO" id="GO:0043531">
    <property type="term" value="F:ADP binding"/>
    <property type="evidence" value="ECO:0007669"/>
    <property type="project" value="InterPro"/>
</dbReference>
<dbReference type="InterPro" id="IPR003591">
    <property type="entry name" value="Leu-rich_rpt_typical-subtyp"/>
</dbReference>
<keyword evidence="4" id="KW-0611">Plant defense</keyword>
<sequence>MAEALLVSVITKLGEIALKEVAPDGQHQVRTTDDIRFIKDELSTMKAFLRDAEKKSMRGEVVSEWVAQVRDEAYKIQDVLEEFLLRMDLLRARLTRRHVGCLDIKFYICYIPSFNKQMTLCREFHSEIECIKREVEAISRRRLQYNLQEEVNSSNHEEETRGDYGLSSPFVEEANIIGIDKDVEKLENWLLKEGVDENHQRSIISVVGMGGLGKTTLVKKVYNSIKGHFECSAWVSVSQAFELRGILRRLMEEFYESRKQAPPKGMEAMAVEKLQQTTYGYLQGKSYILVLDDIWDVNAWEVVKIALPCKGKCKVIFTTRLEDVASPTGETNYVHKLQKLPPNLAWDLFYIKQFKNNNPSVSFPSHLKEIGEAIVKKCDGLPLALGAIGGLMSKKGTNPSVWDDVLKNLDWELNHSQDLQRLSAVLLTSYNYLPSPQKYCFLYCGFFPVDYRIKTSRLIRLWVAEGFVEDHPRKTPEEVAANYLVQLINRSILQVDIDKLRVGLNACRVHDLMREMAIQIFKKEEFGVVYTNHPSNGLLVGSHRRIAFHNKIADNSLTWDNRINHEQNNPRSFLTFSVKEVSYSALRQMLLNLKSLRLLDLSETKIEHLPSEIGNLIHLRYLGLRWTQIHQLPSSLQKLHNLQTLDLRNTKVESFPPKIQIATFPQMRHLLLTNNREKLSDRTFTIHILRRFTIGANNRELSNLQTLSGVKAHKSLASQLGYLNGLRKLYIVEVRREYCTELCAALRRMEHLRSLRICSNTKGDVLDLEMMSPPPPHIEKLSLDGIMECLPQWVCSLNNLHTIKLFDSRLTDDPMLSLSQLPNLEILVLSTAYMGRQMGWISSSSGDVGFPKLRSLCISDMLNLEEFTEIEEGMLQCLWHVVIGFCPKLKKLPHGFQHLKTIHSLILAEMPEDFIQRLRFNGGEDYWMIQYIPKTMIENRSMGCLSLKKTLDLVDMTRNLKKKNPSATTD</sequence>
<dbReference type="AlphaFoldDB" id="A0A1U7ZNX3"/>
<feature type="domain" description="NB-ARC" evidence="5">
    <location>
        <begin position="180"/>
        <end position="357"/>
    </location>
</feature>
<name>A0A1U7ZNX3_NELNU</name>
<dbReference type="CDD" id="cd14798">
    <property type="entry name" value="RX-CC_like"/>
    <property type="match status" value="1"/>
</dbReference>
<dbReference type="Pfam" id="PF00931">
    <property type="entry name" value="NB-ARC"/>
    <property type="match status" value="1"/>
</dbReference>
<dbReference type="Gene3D" id="1.10.10.10">
    <property type="entry name" value="Winged helix-like DNA-binding domain superfamily/Winged helix DNA-binding domain"/>
    <property type="match status" value="1"/>
</dbReference>
<dbReference type="GO" id="GO:0006952">
    <property type="term" value="P:defense response"/>
    <property type="evidence" value="ECO:0007669"/>
    <property type="project" value="UniProtKB-KW"/>
</dbReference>
<dbReference type="InterPro" id="IPR055414">
    <property type="entry name" value="LRR_R13L4/SHOC2-like"/>
</dbReference>
<evidence type="ECO:0000256" key="4">
    <source>
        <dbReference type="ARBA" id="ARBA00022821"/>
    </source>
</evidence>